<feature type="compositionally biased region" description="Low complexity" evidence="1">
    <location>
        <begin position="418"/>
        <end position="431"/>
    </location>
</feature>
<dbReference type="EMBL" id="ML986578">
    <property type="protein sequence ID" value="KAF2270874.1"/>
    <property type="molecule type" value="Genomic_DNA"/>
</dbReference>
<feature type="compositionally biased region" description="Basic and acidic residues" evidence="1">
    <location>
        <begin position="391"/>
        <end position="409"/>
    </location>
</feature>
<feature type="compositionally biased region" description="Low complexity" evidence="1">
    <location>
        <begin position="231"/>
        <end position="240"/>
    </location>
</feature>
<dbReference type="AlphaFoldDB" id="A0A9P4NCT4"/>
<feature type="compositionally biased region" description="Low complexity" evidence="1">
    <location>
        <begin position="506"/>
        <end position="543"/>
    </location>
</feature>
<feature type="region of interest" description="Disordered" evidence="1">
    <location>
        <begin position="391"/>
        <end position="570"/>
    </location>
</feature>
<proteinExistence type="predicted"/>
<feature type="compositionally biased region" description="Basic and acidic residues" evidence="1">
    <location>
        <begin position="351"/>
        <end position="360"/>
    </location>
</feature>
<feature type="region of interest" description="Disordered" evidence="1">
    <location>
        <begin position="23"/>
        <end position="376"/>
    </location>
</feature>
<evidence type="ECO:0000313" key="2">
    <source>
        <dbReference type="EMBL" id="KAF2270874.1"/>
    </source>
</evidence>
<evidence type="ECO:0000256" key="1">
    <source>
        <dbReference type="SAM" id="MobiDB-lite"/>
    </source>
</evidence>
<feature type="compositionally biased region" description="Basic and acidic residues" evidence="1">
    <location>
        <begin position="180"/>
        <end position="197"/>
    </location>
</feature>
<dbReference type="OrthoDB" id="5425130at2759"/>
<organism evidence="2 3">
    <name type="scientific">Lojkania enalia</name>
    <dbReference type="NCBI Taxonomy" id="147567"/>
    <lineage>
        <taxon>Eukaryota</taxon>
        <taxon>Fungi</taxon>
        <taxon>Dikarya</taxon>
        <taxon>Ascomycota</taxon>
        <taxon>Pezizomycotina</taxon>
        <taxon>Dothideomycetes</taxon>
        <taxon>Pleosporomycetidae</taxon>
        <taxon>Pleosporales</taxon>
        <taxon>Pleosporales incertae sedis</taxon>
        <taxon>Lojkania</taxon>
    </lineage>
</organism>
<name>A0A9P4NCT4_9PLEO</name>
<keyword evidence="3" id="KW-1185">Reference proteome</keyword>
<feature type="compositionally biased region" description="Polar residues" evidence="1">
    <location>
        <begin position="88"/>
        <end position="100"/>
    </location>
</feature>
<feature type="compositionally biased region" description="Pro residues" evidence="1">
    <location>
        <begin position="432"/>
        <end position="444"/>
    </location>
</feature>
<feature type="compositionally biased region" description="Polar residues" evidence="1">
    <location>
        <begin position="62"/>
        <end position="81"/>
    </location>
</feature>
<accession>A0A9P4NCT4</accession>
<protein>
    <submittedName>
        <fullName evidence="2">Uncharacterized protein</fullName>
    </submittedName>
</protein>
<sequence>MARPGLTAPSSRQDVISAILNDYASFTPGPHSPYSHTNSPLNTADDVPPPPPSKDEKPLPSVTMQFQLRANDPESPQSYNQLRKDSIDSNTTKISFQSMKRSSKPPSLKLLASNGSTANLPPRPTLPAVSKSISPPVAVRPAPPAPRPREERPLPDLPPPPPEKSKRRSLNVMGNGASKGSKDPSEGKDEKDSKVQEGRSQAPAIVKRKPAPSLVKRFPSLAEIGKGPRGGLRPAARPPGQSKESMATIVEAAVVAHQASTQEKARKPSNPFLSEEEKTAPESQPRNAISGHPPTLSKSAVSSQTQPPPQPQPQVESRLPPTPESDRSSPHPPAPPKKTLPIGLPSNPRSRGQDASDVKHMRGKSSTGFNILQHPWGCRNGTIHEAEQKTEVLKQKTETPEPKAQEAELKIGVLEQKPVPTTTTTVDTITPGPTPSPKTTPVPHPVSQTQPTALSRQQIQAQLQAPESPVSPLTPSDTRPFAFETTQPQRQPAPFSPRAPSPISPPTTTQPQHQPQPQFPPRTTSRPTFSTQSLQSTRSQPTAPSTPPSLPTLFPRPSSLSNLPNPKVPAPPITPAHHACYARHARMLRSSNAAHPMACMVCRQHRREEFRSCYWCHLRVCIPCAVALEKCGRELGRVVAERGQMGEGGEKDAPGLLVWGAEGEYES</sequence>
<feature type="compositionally biased region" description="Pro residues" evidence="1">
    <location>
        <begin position="494"/>
        <end position="505"/>
    </location>
</feature>
<gene>
    <name evidence="2" type="ORF">CC78DRAFT_538586</name>
</gene>
<evidence type="ECO:0000313" key="3">
    <source>
        <dbReference type="Proteomes" id="UP000800093"/>
    </source>
</evidence>
<dbReference type="Proteomes" id="UP000800093">
    <property type="component" value="Unassembled WGS sequence"/>
</dbReference>
<comment type="caution">
    <text evidence="2">The sequence shown here is derived from an EMBL/GenBank/DDBJ whole genome shotgun (WGS) entry which is preliminary data.</text>
</comment>
<reference evidence="3" key="1">
    <citation type="journal article" date="2020" name="Stud. Mycol.">
        <title>101 Dothideomycetes genomes: A test case for predicting lifestyles and emergence of pathogens.</title>
        <authorList>
            <person name="Haridas S."/>
            <person name="Albert R."/>
            <person name="Binder M."/>
            <person name="Bloem J."/>
            <person name="LaButti K."/>
            <person name="Salamov A."/>
            <person name="Andreopoulos B."/>
            <person name="Baker S."/>
            <person name="Barry K."/>
            <person name="Bills G."/>
            <person name="Bluhm B."/>
            <person name="Cannon C."/>
            <person name="Castanera R."/>
            <person name="Culley D."/>
            <person name="Daum C."/>
            <person name="Ezra D."/>
            <person name="Gonzalez J."/>
            <person name="Henrissat B."/>
            <person name="Kuo A."/>
            <person name="Liang C."/>
            <person name="Lipzen A."/>
            <person name="Lutzoni F."/>
            <person name="Magnuson J."/>
            <person name="Mondo S."/>
            <person name="Nolan M."/>
            <person name="Ohm R."/>
            <person name="Pangilinan J."/>
            <person name="Park H.-J."/>
            <person name="Ramirez L."/>
            <person name="Alfaro M."/>
            <person name="Sun H."/>
            <person name="Tritt A."/>
            <person name="Yoshinaga Y."/>
            <person name="Zwiers L.-H."/>
            <person name="Turgeon B."/>
            <person name="Goodwin S."/>
            <person name="Spatafora J."/>
            <person name="Crous P."/>
            <person name="Grigoriev I."/>
        </authorList>
    </citation>
    <scope>NUCLEOTIDE SEQUENCE [LARGE SCALE GENOMIC DNA]</scope>
    <source>
        <strain evidence="3">CBS 304.66</strain>
    </source>
</reference>
<feature type="compositionally biased region" description="Polar residues" evidence="1">
    <location>
        <begin position="446"/>
        <end position="477"/>
    </location>
</feature>
<feature type="compositionally biased region" description="Low complexity" evidence="1">
    <location>
        <begin position="551"/>
        <end position="565"/>
    </location>
</feature>